<organism evidence="2 3">
    <name type="scientific">Streptomyces lincolnensis</name>
    <dbReference type="NCBI Taxonomy" id="1915"/>
    <lineage>
        <taxon>Bacteria</taxon>
        <taxon>Bacillati</taxon>
        <taxon>Actinomycetota</taxon>
        <taxon>Actinomycetes</taxon>
        <taxon>Kitasatosporales</taxon>
        <taxon>Streptomycetaceae</taxon>
        <taxon>Streptomyces</taxon>
    </lineage>
</organism>
<sequence length="61" mass="6865">MTDPEKNRRDDSPETAVEKVVREIEDTANRTRDSAEQRLHRGEAGEAITPNARAQEESEGD</sequence>
<dbReference type="EMBL" id="CP016438">
    <property type="protein sequence ID" value="ANS69956.1"/>
    <property type="molecule type" value="Genomic_DNA"/>
</dbReference>
<keyword evidence="3" id="KW-1185">Reference proteome</keyword>
<evidence type="ECO:0000256" key="1">
    <source>
        <dbReference type="SAM" id="MobiDB-lite"/>
    </source>
</evidence>
<evidence type="ECO:0000313" key="3">
    <source>
        <dbReference type="Proteomes" id="UP000092598"/>
    </source>
</evidence>
<gene>
    <name evidence="2" type="ORF">SLINC_7732</name>
</gene>
<proteinExistence type="predicted"/>
<dbReference type="STRING" id="1915.SLINC_7732"/>
<evidence type="ECO:0000313" key="2">
    <source>
        <dbReference type="EMBL" id="ANS69956.1"/>
    </source>
</evidence>
<feature type="compositionally biased region" description="Basic and acidic residues" evidence="1">
    <location>
        <begin position="23"/>
        <end position="44"/>
    </location>
</feature>
<dbReference type="Proteomes" id="UP000092598">
    <property type="component" value="Chromosome"/>
</dbReference>
<reference evidence="2 3" key="1">
    <citation type="submission" date="2016-07" db="EMBL/GenBank/DDBJ databases">
        <title>Enhancement of antibiotic productionsby engineered nitrateutilization in actinobacteria.</title>
        <authorList>
            <person name="Meng S.C."/>
        </authorList>
    </citation>
    <scope>NUCLEOTIDE SEQUENCE [LARGE SCALE GENOMIC DNA]</scope>
    <source>
        <strain evidence="2 3">NRRL 2936</strain>
    </source>
</reference>
<dbReference type="AlphaFoldDB" id="A0A1B1MMX8"/>
<dbReference type="RefSeq" id="WP_067443473.1">
    <property type="nucleotide sequence ID" value="NZ_CP016438.1"/>
</dbReference>
<protein>
    <submittedName>
        <fullName evidence="2">Uncharacterized protein</fullName>
    </submittedName>
</protein>
<feature type="region of interest" description="Disordered" evidence="1">
    <location>
        <begin position="23"/>
        <end position="61"/>
    </location>
</feature>
<dbReference type="KEGG" id="sls:SLINC_7732"/>
<accession>A0A1B1MMX8</accession>
<name>A0A1B1MMX8_STRLN</name>